<dbReference type="Proteomes" id="UP000231279">
    <property type="component" value="Unassembled WGS sequence"/>
</dbReference>
<gene>
    <name evidence="1" type="ORF">CDL12_02642</name>
</gene>
<evidence type="ECO:0000313" key="1">
    <source>
        <dbReference type="EMBL" id="PIN24630.1"/>
    </source>
</evidence>
<comment type="caution">
    <text evidence="1">The sequence shown here is derived from an EMBL/GenBank/DDBJ whole genome shotgun (WGS) entry which is preliminary data.</text>
</comment>
<organism evidence="1 2">
    <name type="scientific">Handroanthus impetiginosus</name>
    <dbReference type="NCBI Taxonomy" id="429701"/>
    <lineage>
        <taxon>Eukaryota</taxon>
        <taxon>Viridiplantae</taxon>
        <taxon>Streptophyta</taxon>
        <taxon>Embryophyta</taxon>
        <taxon>Tracheophyta</taxon>
        <taxon>Spermatophyta</taxon>
        <taxon>Magnoliopsida</taxon>
        <taxon>eudicotyledons</taxon>
        <taxon>Gunneridae</taxon>
        <taxon>Pentapetalae</taxon>
        <taxon>asterids</taxon>
        <taxon>lamiids</taxon>
        <taxon>Lamiales</taxon>
        <taxon>Bignoniaceae</taxon>
        <taxon>Crescentiina</taxon>
        <taxon>Tabebuia alliance</taxon>
        <taxon>Handroanthus</taxon>
    </lineage>
</organism>
<name>A0A2G9I4S9_9LAMI</name>
<dbReference type="OrthoDB" id="1657363at2759"/>
<protein>
    <submittedName>
        <fullName evidence="1">Uncharacterized protein</fullName>
    </submittedName>
</protein>
<proteinExistence type="predicted"/>
<dbReference type="EMBL" id="NKXS01000385">
    <property type="protein sequence ID" value="PIN24630.1"/>
    <property type="molecule type" value="Genomic_DNA"/>
</dbReference>
<accession>A0A2G9I4S9</accession>
<keyword evidence="2" id="KW-1185">Reference proteome</keyword>
<dbReference type="AlphaFoldDB" id="A0A2G9I4S9"/>
<sequence>MRCSIKSYNKRNPHFVLLRHAPNEKVFATKIACLTNKIGRVFLACLVKSRFGPTLASDNYAKLTAEKDSAFRRSGQWYGT</sequence>
<reference evidence="2" key="1">
    <citation type="journal article" date="2018" name="Gigascience">
        <title>Genome assembly of the Pink Ipe (Handroanthus impetiginosus, Bignoniaceae), a highly valued, ecologically keystone Neotropical timber forest tree.</title>
        <authorList>
            <person name="Silva-Junior O.B."/>
            <person name="Grattapaglia D."/>
            <person name="Novaes E."/>
            <person name="Collevatti R.G."/>
        </authorList>
    </citation>
    <scope>NUCLEOTIDE SEQUENCE [LARGE SCALE GENOMIC DNA]</scope>
    <source>
        <strain evidence="2">cv. UFG-1</strain>
    </source>
</reference>
<evidence type="ECO:0000313" key="2">
    <source>
        <dbReference type="Proteomes" id="UP000231279"/>
    </source>
</evidence>